<evidence type="ECO:0000313" key="13">
    <source>
        <dbReference type="Proteomes" id="UP001500212"/>
    </source>
</evidence>
<evidence type="ECO:0000256" key="9">
    <source>
        <dbReference type="ARBA" id="ARBA00048350"/>
    </source>
</evidence>
<evidence type="ECO:0000256" key="5">
    <source>
        <dbReference type="ARBA" id="ARBA00022723"/>
    </source>
</evidence>
<evidence type="ECO:0000256" key="6">
    <source>
        <dbReference type="ARBA" id="ARBA00022741"/>
    </source>
</evidence>
<gene>
    <name evidence="10 12" type="primary">mshC</name>
    <name evidence="12" type="ORF">GCM10023195_02810</name>
</gene>
<sequence>MRSWPAPKVPSLAEHGLPAPGDVRLSVYDSSVGAVRPTDPGPTARIYVCGITPYDATHLGHAATYLAFDLANRVWRDAGHDVYYVQNATDVDDPLLERAGQTGEDWRALAEREISLFRDDMTALRVLPPRDYAGAVESIPLIIEFIELLRAKGATYELDGDLYFPISADPSFGGVSGLSPKEMLPLFAERGGDPGRKGKKDPLDALLWQAERPGEPSWDSPFGRGRPGWHVECAAISVRTLGMSFDIEGGGSDLVFPHHEMGASHAEIATGERPHAKAYVHAGMVGLDGEKMSKSRGNLVFVSRLRAAGTDPMAIRLALLDHHYRSDWEWTEDDLTRAEARLARWREAVLLPAGPPAGDLVGRIRRHLADDLDAPAALRAVDEWADHALGVTDEDREADGAAPGLARVAVDALLGVEL</sequence>
<protein>
    <recommendedName>
        <fullName evidence="10">L-cysteine:1D-myo-inositol 2-amino-2-deoxy-alpha-D-glucopyranoside ligase</fullName>
        <shortName evidence="10">L-Cys:GlcN-Ins ligase</shortName>
        <ecNumber evidence="10">6.3.1.13</ecNumber>
    </recommendedName>
    <alternativeName>
        <fullName evidence="10">Mycothiol ligase</fullName>
        <shortName evidence="10">MSH ligase</shortName>
    </alternativeName>
</protein>
<reference evidence="13" key="1">
    <citation type="journal article" date="2019" name="Int. J. Syst. Evol. Microbiol.">
        <title>The Global Catalogue of Microorganisms (GCM) 10K type strain sequencing project: providing services to taxonomists for standard genome sequencing and annotation.</title>
        <authorList>
            <consortium name="The Broad Institute Genomics Platform"/>
            <consortium name="The Broad Institute Genome Sequencing Center for Infectious Disease"/>
            <person name="Wu L."/>
            <person name="Ma J."/>
        </authorList>
    </citation>
    <scope>NUCLEOTIDE SEQUENCE [LARGE SCALE GENOMIC DNA]</scope>
    <source>
        <strain evidence="13">JCM 17938</strain>
    </source>
</reference>
<comment type="caution">
    <text evidence="12">The sequence shown here is derived from an EMBL/GenBank/DDBJ whole genome shotgun (WGS) entry which is preliminary data.</text>
</comment>
<comment type="subunit">
    <text evidence="3 10">Monomer.</text>
</comment>
<keyword evidence="7 10" id="KW-0862">Zinc</keyword>
<feature type="binding site" evidence="10">
    <location>
        <position position="233"/>
    </location>
    <ligand>
        <name>Zn(2+)</name>
        <dbReference type="ChEBI" id="CHEBI:29105"/>
    </ligand>
</feature>
<comment type="catalytic activity">
    <reaction evidence="9 10">
        <text>1D-myo-inositol 2-amino-2-deoxy-alpha-D-glucopyranoside + L-cysteine + ATP = 1D-myo-inositol 2-(L-cysteinylamino)-2-deoxy-alpha-D-glucopyranoside + AMP + diphosphate + H(+)</text>
        <dbReference type="Rhea" id="RHEA:26176"/>
        <dbReference type="ChEBI" id="CHEBI:15378"/>
        <dbReference type="ChEBI" id="CHEBI:30616"/>
        <dbReference type="ChEBI" id="CHEBI:33019"/>
        <dbReference type="ChEBI" id="CHEBI:35235"/>
        <dbReference type="ChEBI" id="CHEBI:58886"/>
        <dbReference type="ChEBI" id="CHEBI:58887"/>
        <dbReference type="ChEBI" id="CHEBI:456215"/>
        <dbReference type="EC" id="6.3.1.13"/>
    </reaction>
</comment>
<evidence type="ECO:0000256" key="7">
    <source>
        <dbReference type="ARBA" id="ARBA00022833"/>
    </source>
</evidence>
<dbReference type="HAMAP" id="MF_01697">
    <property type="entry name" value="MshC"/>
    <property type="match status" value="1"/>
</dbReference>
<evidence type="ECO:0000313" key="12">
    <source>
        <dbReference type="EMBL" id="GAA4601225.1"/>
    </source>
</evidence>
<name>A0ABP8TD20_9ACTN</name>
<evidence type="ECO:0000256" key="2">
    <source>
        <dbReference type="ARBA" id="ARBA00007723"/>
    </source>
</evidence>
<dbReference type="GO" id="GO:0016874">
    <property type="term" value="F:ligase activity"/>
    <property type="evidence" value="ECO:0007669"/>
    <property type="project" value="UniProtKB-KW"/>
</dbReference>
<comment type="function">
    <text evidence="1 10">Catalyzes the ATP-dependent condensation of GlcN-Ins and L-cysteine to form L-Cys-GlcN-Ins.</text>
</comment>
<keyword evidence="5 10" id="KW-0479">Metal-binding</keyword>
<feature type="binding site" evidence="10">
    <location>
        <position position="258"/>
    </location>
    <ligand>
        <name>Zn(2+)</name>
        <dbReference type="ChEBI" id="CHEBI:29105"/>
    </ligand>
</feature>
<evidence type="ECO:0000259" key="11">
    <source>
        <dbReference type="Pfam" id="PF01406"/>
    </source>
</evidence>
<feature type="binding site" evidence="10">
    <location>
        <begin position="49"/>
        <end position="52"/>
    </location>
    <ligand>
        <name>L-cysteinyl-5'-AMP</name>
        <dbReference type="ChEBI" id="CHEBI:144924"/>
    </ligand>
</feature>
<dbReference type="NCBIfam" id="TIGR03447">
    <property type="entry name" value="mycothiol_MshC"/>
    <property type="match status" value="1"/>
</dbReference>
<feature type="domain" description="tRNA synthetases class I catalytic" evidence="11">
    <location>
        <begin position="44"/>
        <end position="339"/>
    </location>
</feature>
<accession>A0ABP8TD20</accession>
<dbReference type="PANTHER" id="PTHR10890:SF3">
    <property type="entry name" value="CYSTEINE--TRNA LIGASE, CYTOPLASMIC"/>
    <property type="match status" value="1"/>
</dbReference>
<keyword evidence="8 10" id="KW-0067">ATP-binding</keyword>
<dbReference type="SUPFAM" id="SSF52374">
    <property type="entry name" value="Nucleotidylyl transferase"/>
    <property type="match status" value="1"/>
</dbReference>
<proteinExistence type="inferred from homology"/>
<evidence type="ECO:0000256" key="8">
    <source>
        <dbReference type="ARBA" id="ARBA00022840"/>
    </source>
</evidence>
<feature type="binding site" evidence="10">
    <location>
        <begin position="87"/>
        <end position="89"/>
    </location>
    <ligand>
        <name>L-cysteinyl-5'-AMP</name>
        <dbReference type="ChEBI" id="CHEBI:144924"/>
    </ligand>
</feature>
<feature type="binding site" evidence="10">
    <location>
        <begin position="251"/>
        <end position="253"/>
    </location>
    <ligand>
        <name>L-cysteinyl-5'-AMP</name>
        <dbReference type="ChEBI" id="CHEBI:144924"/>
    </ligand>
</feature>
<keyword evidence="4 10" id="KW-0436">Ligase</keyword>
<keyword evidence="13" id="KW-1185">Reference proteome</keyword>
<feature type="binding site" evidence="10">
    <location>
        <position position="64"/>
    </location>
    <ligand>
        <name>L-cysteinyl-5'-AMP</name>
        <dbReference type="ChEBI" id="CHEBI:144924"/>
    </ligand>
</feature>
<dbReference type="EMBL" id="BAABHJ010000001">
    <property type="protein sequence ID" value="GAA4601225.1"/>
    <property type="molecule type" value="Genomic_DNA"/>
</dbReference>
<dbReference type="InterPro" id="IPR014729">
    <property type="entry name" value="Rossmann-like_a/b/a_fold"/>
</dbReference>
<feature type="short sequence motif" description="'HIGH' region" evidence="10">
    <location>
        <begin position="51"/>
        <end position="61"/>
    </location>
</feature>
<dbReference type="Gene3D" id="1.20.120.640">
    <property type="entry name" value="Anticodon-binding domain of a subclass of class I aminoacyl-tRNA synthetases"/>
    <property type="match status" value="1"/>
</dbReference>
<keyword evidence="6 10" id="KW-0547">Nucleotide-binding</keyword>
<evidence type="ECO:0000256" key="3">
    <source>
        <dbReference type="ARBA" id="ARBA00011245"/>
    </source>
</evidence>
<feature type="short sequence motif" description="'KMSKS' region" evidence="10">
    <location>
        <begin position="291"/>
        <end position="295"/>
    </location>
</feature>
<dbReference type="InterPro" id="IPR017812">
    <property type="entry name" value="Mycothiol_ligase_MshC"/>
</dbReference>
<dbReference type="PANTHER" id="PTHR10890">
    <property type="entry name" value="CYSTEINYL-TRNA SYNTHETASE"/>
    <property type="match status" value="1"/>
</dbReference>
<organism evidence="12 13">
    <name type="scientific">Actinoallomurus liliacearum</name>
    <dbReference type="NCBI Taxonomy" id="1080073"/>
    <lineage>
        <taxon>Bacteria</taxon>
        <taxon>Bacillati</taxon>
        <taxon>Actinomycetota</taxon>
        <taxon>Actinomycetes</taxon>
        <taxon>Streptosporangiales</taxon>
        <taxon>Thermomonosporaceae</taxon>
        <taxon>Actinoallomurus</taxon>
    </lineage>
</organism>
<feature type="binding site" evidence="10">
    <location>
        <position position="285"/>
    </location>
    <ligand>
        <name>L-cysteinyl-5'-AMP</name>
        <dbReference type="ChEBI" id="CHEBI:144924"/>
    </ligand>
</feature>
<evidence type="ECO:0000256" key="10">
    <source>
        <dbReference type="HAMAP-Rule" id="MF_01697"/>
    </source>
</evidence>
<dbReference type="InterPro" id="IPR024909">
    <property type="entry name" value="Cys-tRNA/MSH_ligase"/>
</dbReference>
<evidence type="ECO:0000256" key="1">
    <source>
        <dbReference type="ARBA" id="ARBA00003679"/>
    </source>
</evidence>
<feature type="short sequence motif" description="'ERGGDP' region" evidence="10">
    <location>
        <begin position="189"/>
        <end position="194"/>
    </location>
</feature>
<dbReference type="EC" id="6.3.1.13" evidence="10"/>
<dbReference type="InterPro" id="IPR032678">
    <property type="entry name" value="tRNA-synt_1_cat_dom"/>
</dbReference>
<dbReference type="Gene3D" id="3.40.50.620">
    <property type="entry name" value="HUPs"/>
    <property type="match status" value="1"/>
</dbReference>
<comment type="cofactor">
    <cofactor evidence="10">
        <name>Zn(2+)</name>
        <dbReference type="ChEBI" id="CHEBI:29105"/>
    </cofactor>
    <text evidence="10">Binds 1 zinc ion per subunit.</text>
</comment>
<dbReference type="Pfam" id="PF01406">
    <property type="entry name" value="tRNA-synt_1e"/>
    <property type="match status" value="1"/>
</dbReference>
<feature type="binding site" evidence="10">
    <location>
        <position position="229"/>
    </location>
    <ligand>
        <name>L-cysteinyl-5'-AMP</name>
        <dbReference type="ChEBI" id="CHEBI:144924"/>
    </ligand>
</feature>
<feature type="binding site" evidence="10">
    <location>
        <position position="49"/>
    </location>
    <ligand>
        <name>Zn(2+)</name>
        <dbReference type="ChEBI" id="CHEBI:29105"/>
    </ligand>
</feature>
<dbReference type="PRINTS" id="PR00983">
    <property type="entry name" value="TRNASYNTHCYS"/>
</dbReference>
<dbReference type="Proteomes" id="UP001500212">
    <property type="component" value="Unassembled WGS sequence"/>
</dbReference>
<evidence type="ECO:0000256" key="4">
    <source>
        <dbReference type="ARBA" id="ARBA00022598"/>
    </source>
</evidence>
<comment type="similarity">
    <text evidence="2 10">Belongs to the class-I aminoacyl-tRNA synthetase family. MshC subfamily.</text>
</comment>